<dbReference type="Gene3D" id="1.10.10.1870">
    <property type="entry name" value="ShTK domain-like"/>
    <property type="match status" value="1"/>
</dbReference>
<dbReference type="OrthoDB" id="10066324at2759"/>
<dbReference type="STRING" id="51028.A0A0N4VL85"/>
<evidence type="ECO:0000313" key="7">
    <source>
        <dbReference type="WBParaSite" id="EVEC_0001164501-mRNA-1"/>
    </source>
</evidence>
<proteinExistence type="predicted"/>
<evidence type="ECO:0000313" key="5">
    <source>
        <dbReference type="EMBL" id="VDD96180.1"/>
    </source>
</evidence>
<feature type="signal peptide" evidence="2">
    <location>
        <begin position="1"/>
        <end position="16"/>
    </location>
</feature>
<dbReference type="Pfam" id="PF00704">
    <property type="entry name" value="Glyco_hydro_18"/>
    <property type="match status" value="1"/>
</dbReference>
<evidence type="ECO:0000256" key="2">
    <source>
        <dbReference type="SAM" id="SignalP"/>
    </source>
</evidence>
<feature type="disulfide bond" evidence="1">
    <location>
        <begin position="44"/>
        <end position="78"/>
    </location>
</feature>
<sequence length="420" mass="47989">MFWVIIALIIFISANAKNDHNEYISCKCHNRKLSILISSNDRVCKDAFVGCAAIKKLCSEKLFEGLMMNICNETCGFCTNTESENSFPQLPYSESTPYVVGCFISRDGKISVGEDRFTLVKYRRGLCTHIIFDAAIDENYKANSVDEHDIQPYITETSWYEALKHLKRNQTNLKVLLSFGRYDKISRSTNQMIRNPNHRYKFIHSMLDYVLKFGFDGIHIDHEIFPQESNLITPFTRFLRELKHAAEERSLTEGKRILITKILYGSIPQIDIYDASQLDWSLDYVFLSPIYSAKSEEHKRVSTDIQAEAESGDESARNFMISANYLYKKGIPKSKIVVGIPTYGAFGNLKDAVGNGREKGSQYLSKTHVAITGIMPYDEICKVLVKTDHTDLLDSDFVPFVVFDNKWLSFENRKSIAAKV</sequence>
<gene>
    <name evidence="5" type="ORF">EVEC_LOCUS10931</name>
</gene>
<dbReference type="GO" id="GO:0004568">
    <property type="term" value="F:chitinase activity"/>
    <property type="evidence" value="ECO:0007669"/>
    <property type="project" value="TreeGrafter"/>
</dbReference>
<dbReference type="InterPro" id="IPR001223">
    <property type="entry name" value="Glyco_hydro18_cat"/>
</dbReference>
<evidence type="ECO:0000313" key="6">
    <source>
        <dbReference type="Proteomes" id="UP000274131"/>
    </source>
</evidence>
<dbReference type="Pfam" id="PF01549">
    <property type="entry name" value="ShK"/>
    <property type="match status" value="1"/>
</dbReference>
<dbReference type="SMART" id="SM00636">
    <property type="entry name" value="Glyco_18"/>
    <property type="match status" value="1"/>
</dbReference>
<dbReference type="PROSITE" id="PS51670">
    <property type="entry name" value="SHKT"/>
    <property type="match status" value="1"/>
</dbReference>
<dbReference type="PROSITE" id="PS51910">
    <property type="entry name" value="GH18_2"/>
    <property type="match status" value="1"/>
</dbReference>
<reference evidence="7" key="1">
    <citation type="submission" date="2017-02" db="UniProtKB">
        <authorList>
            <consortium name="WormBaseParasite"/>
        </authorList>
    </citation>
    <scope>IDENTIFICATION</scope>
</reference>
<feature type="domain" description="GH18" evidence="4">
    <location>
        <begin position="98"/>
        <end position="420"/>
    </location>
</feature>
<dbReference type="SUPFAM" id="SSF51445">
    <property type="entry name" value="(Trans)glycosidases"/>
    <property type="match status" value="1"/>
</dbReference>
<keyword evidence="6" id="KW-1185">Reference proteome</keyword>
<accession>A0A0N4VL85</accession>
<reference evidence="5 6" key="2">
    <citation type="submission" date="2018-10" db="EMBL/GenBank/DDBJ databases">
        <authorList>
            <consortium name="Pathogen Informatics"/>
        </authorList>
    </citation>
    <scope>NUCLEOTIDE SEQUENCE [LARGE SCALE GENOMIC DNA]</scope>
</reference>
<dbReference type="EMBL" id="UXUI01011357">
    <property type="protein sequence ID" value="VDD96180.1"/>
    <property type="molecule type" value="Genomic_DNA"/>
</dbReference>
<evidence type="ECO:0000259" key="3">
    <source>
        <dbReference type="PROSITE" id="PS51670"/>
    </source>
</evidence>
<dbReference type="InterPro" id="IPR029070">
    <property type="entry name" value="Chitinase_insertion_sf"/>
</dbReference>
<name>A0A0N4VL85_ENTVE</name>
<dbReference type="InterPro" id="IPR003582">
    <property type="entry name" value="ShKT_dom"/>
</dbReference>
<dbReference type="WBParaSite" id="EVEC_0001164501-mRNA-1">
    <property type="protein sequence ID" value="EVEC_0001164501-mRNA-1"/>
    <property type="gene ID" value="EVEC_0001164501"/>
</dbReference>
<feature type="chain" id="PRO_5043123026" evidence="2">
    <location>
        <begin position="17"/>
        <end position="420"/>
    </location>
</feature>
<dbReference type="GO" id="GO:0005975">
    <property type="term" value="P:carbohydrate metabolic process"/>
    <property type="evidence" value="ECO:0007669"/>
    <property type="project" value="InterPro"/>
</dbReference>
<dbReference type="Gene3D" id="3.10.50.10">
    <property type="match status" value="1"/>
</dbReference>
<dbReference type="PANTHER" id="PTHR11177">
    <property type="entry name" value="CHITINASE"/>
    <property type="match status" value="1"/>
</dbReference>
<dbReference type="PANTHER" id="PTHR11177:SF317">
    <property type="entry name" value="CHITINASE 12-RELATED"/>
    <property type="match status" value="1"/>
</dbReference>
<dbReference type="Gene3D" id="3.20.20.80">
    <property type="entry name" value="Glycosidases"/>
    <property type="match status" value="1"/>
</dbReference>
<evidence type="ECO:0000259" key="4">
    <source>
        <dbReference type="PROSITE" id="PS51910"/>
    </source>
</evidence>
<feature type="domain" description="ShKT" evidence="3">
    <location>
        <begin position="44"/>
        <end position="78"/>
    </location>
</feature>
<protein>
    <submittedName>
        <fullName evidence="7">ShKT domain-containing protein</fullName>
    </submittedName>
</protein>
<dbReference type="GO" id="GO:0006032">
    <property type="term" value="P:chitin catabolic process"/>
    <property type="evidence" value="ECO:0007669"/>
    <property type="project" value="TreeGrafter"/>
</dbReference>
<dbReference type="GO" id="GO:0005576">
    <property type="term" value="C:extracellular region"/>
    <property type="evidence" value="ECO:0007669"/>
    <property type="project" value="TreeGrafter"/>
</dbReference>
<dbReference type="Proteomes" id="UP000274131">
    <property type="component" value="Unassembled WGS sequence"/>
</dbReference>
<dbReference type="InterPro" id="IPR050314">
    <property type="entry name" value="Glycosyl_Hydrlase_18"/>
</dbReference>
<organism evidence="7">
    <name type="scientific">Enterobius vermicularis</name>
    <name type="common">Human pinworm</name>
    <dbReference type="NCBI Taxonomy" id="51028"/>
    <lineage>
        <taxon>Eukaryota</taxon>
        <taxon>Metazoa</taxon>
        <taxon>Ecdysozoa</taxon>
        <taxon>Nematoda</taxon>
        <taxon>Chromadorea</taxon>
        <taxon>Rhabditida</taxon>
        <taxon>Spirurina</taxon>
        <taxon>Oxyuridomorpha</taxon>
        <taxon>Oxyuroidea</taxon>
        <taxon>Oxyuridae</taxon>
        <taxon>Enterobius</taxon>
    </lineage>
</organism>
<dbReference type="InterPro" id="IPR017853">
    <property type="entry name" value="GH"/>
</dbReference>
<dbReference type="AlphaFoldDB" id="A0A0N4VL85"/>
<evidence type="ECO:0000256" key="1">
    <source>
        <dbReference type="PROSITE-ProRule" id="PRU01005"/>
    </source>
</evidence>
<dbReference type="InterPro" id="IPR011583">
    <property type="entry name" value="Chitinase_II/V-like_cat"/>
</dbReference>
<comment type="caution">
    <text evidence="1">Lacks conserved residue(s) required for the propagation of feature annotation.</text>
</comment>
<keyword evidence="2" id="KW-0732">Signal</keyword>
<dbReference type="GO" id="GO:0008061">
    <property type="term" value="F:chitin binding"/>
    <property type="evidence" value="ECO:0007669"/>
    <property type="project" value="InterPro"/>
</dbReference>
<keyword evidence="1" id="KW-1015">Disulfide bond</keyword>